<sequence>MKILPLCALLLCAGPAFADSFTVYEDTLPAGVTGPVKLFSVMDVNRSNVLEPTEIRAAFGPAAREAIMSFDANGDGRLTRTELRAYTDLGTGGPAGALIERVRG</sequence>
<dbReference type="STRING" id="555512.SAMN04487993_1008130"/>
<proteinExistence type="predicted"/>
<feature type="signal peptide" evidence="1">
    <location>
        <begin position="1"/>
        <end position="18"/>
    </location>
</feature>
<reference evidence="3 4" key="1">
    <citation type="submission" date="2016-10" db="EMBL/GenBank/DDBJ databases">
        <authorList>
            <person name="de Groot N.N."/>
        </authorList>
    </citation>
    <scope>NUCLEOTIDE SEQUENCE [LARGE SCALE GENOMIC DNA]</scope>
    <source>
        <strain evidence="3 4">DSM 26424</strain>
    </source>
</reference>
<keyword evidence="1" id="KW-0732">Signal</keyword>
<dbReference type="InterPro" id="IPR011992">
    <property type="entry name" value="EF-hand-dom_pair"/>
</dbReference>
<feature type="chain" id="PRO_5011626713" evidence="1">
    <location>
        <begin position="19"/>
        <end position="104"/>
    </location>
</feature>
<evidence type="ECO:0000256" key="1">
    <source>
        <dbReference type="SAM" id="SignalP"/>
    </source>
</evidence>
<accession>A0A1G8MLM0</accession>
<dbReference type="PROSITE" id="PS50222">
    <property type="entry name" value="EF_HAND_2"/>
    <property type="match status" value="1"/>
</dbReference>
<evidence type="ECO:0000259" key="2">
    <source>
        <dbReference type="PROSITE" id="PS50222"/>
    </source>
</evidence>
<dbReference type="PROSITE" id="PS00018">
    <property type="entry name" value="EF_HAND_1"/>
    <property type="match status" value="1"/>
</dbReference>
<dbReference type="OrthoDB" id="7858438at2"/>
<dbReference type="AlphaFoldDB" id="A0A1G8MLM0"/>
<protein>
    <submittedName>
        <fullName evidence="3">EF hand</fullName>
    </submittedName>
</protein>
<dbReference type="RefSeq" id="WP_089846842.1">
    <property type="nucleotide sequence ID" value="NZ_FNEJ01000008.1"/>
</dbReference>
<evidence type="ECO:0000313" key="4">
    <source>
        <dbReference type="Proteomes" id="UP000199093"/>
    </source>
</evidence>
<name>A0A1G8MLM0_9RHOB</name>
<evidence type="ECO:0000313" key="3">
    <source>
        <dbReference type="EMBL" id="SDI68746.1"/>
    </source>
</evidence>
<keyword evidence="4" id="KW-1185">Reference proteome</keyword>
<dbReference type="Proteomes" id="UP000199093">
    <property type="component" value="Unassembled WGS sequence"/>
</dbReference>
<organism evidence="3 4">
    <name type="scientific">Salipiger marinus</name>
    <dbReference type="NCBI Taxonomy" id="555512"/>
    <lineage>
        <taxon>Bacteria</taxon>
        <taxon>Pseudomonadati</taxon>
        <taxon>Pseudomonadota</taxon>
        <taxon>Alphaproteobacteria</taxon>
        <taxon>Rhodobacterales</taxon>
        <taxon>Roseobacteraceae</taxon>
        <taxon>Salipiger</taxon>
    </lineage>
</organism>
<dbReference type="Pfam" id="PF13202">
    <property type="entry name" value="EF-hand_5"/>
    <property type="match status" value="2"/>
</dbReference>
<dbReference type="EMBL" id="FNEJ01000008">
    <property type="protein sequence ID" value="SDI68746.1"/>
    <property type="molecule type" value="Genomic_DNA"/>
</dbReference>
<dbReference type="Gene3D" id="1.10.238.10">
    <property type="entry name" value="EF-hand"/>
    <property type="match status" value="1"/>
</dbReference>
<gene>
    <name evidence="3" type="ORF">SAMN04487993_1008130</name>
</gene>
<dbReference type="InterPro" id="IPR002048">
    <property type="entry name" value="EF_hand_dom"/>
</dbReference>
<dbReference type="GO" id="GO:0005509">
    <property type="term" value="F:calcium ion binding"/>
    <property type="evidence" value="ECO:0007669"/>
    <property type="project" value="InterPro"/>
</dbReference>
<dbReference type="InterPro" id="IPR018247">
    <property type="entry name" value="EF_Hand_1_Ca_BS"/>
</dbReference>
<feature type="domain" description="EF-hand" evidence="2">
    <location>
        <begin position="58"/>
        <end position="93"/>
    </location>
</feature>
<dbReference type="SUPFAM" id="SSF47473">
    <property type="entry name" value="EF-hand"/>
    <property type="match status" value="1"/>
</dbReference>